<evidence type="ECO:0000313" key="1">
    <source>
        <dbReference type="EMBL" id="MBR7835030.1"/>
    </source>
</evidence>
<dbReference type="SUPFAM" id="SSF109854">
    <property type="entry name" value="DinB/YfiT-like putative metalloenzymes"/>
    <property type="match status" value="1"/>
</dbReference>
<comment type="caution">
    <text evidence="1">The sequence shown here is derived from an EMBL/GenBank/DDBJ whole genome shotgun (WGS) entry which is preliminary data.</text>
</comment>
<dbReference type="AlphaFoldDB" id="A0A941EPQ3"/>
<sequence length="175" mass="19395">MSTGAELLTDAFGRVQEAVHAAVEGLDGEQVTRRIDPAANSIAWLVWHLTRVQDDHVADAAGLEQVWLVEGWAERFGLPFDDRAVGYGQTSEEVGAVQVEDVKLLLDYHDAVHRQTVGYVRGLRDADYDRIVDRSWDPAVSLGVRLVSVLQDTLMHVGQAQYVRGVLEREQESGS</sequence>
<organism evidence="1 2">
    <name type="scientific">Actinospica durhamensis</name>
    <dbReference type="NCBI Taxonomy" id="1508375"/>
    <lineage>
        <taxon>Bacteria</taxon>
        <taxon>Bacillati</taxon>
        <taxon>Actinomycetota</taxon>
        <taxon>Actinomycetes</taxon>
        <taxon>Catenulisporales</taxon>
        <taxon>Actinospicaceae</taxon>
        <taxon>Actinospica</taxon>
    </lineage>
</organism>
<keyword evidence="2" id="KW-1185">Reference proteome</keyword>
<dbReference type="EMBL" id="JAGSOG010000079">
    <property type="protein sequence ID" value="MBR7835030.1"/>
    <property type="molecule type" value="Genomic_DNA"/>
</dbReference>
<dbReference type="RefSeq" id="WP_212529544.1">
    <property type="nucleotide sequence ID" value="NZ_JAGSOG010000079.1"/>
</dbReference>
<reference evidence="1" key="1">
    <citation type="submission" date="2021-04" db="EMBL/GenBank/DDBJ databases">
        <title>Genome based classification of Actinospica acidithermotolerans sp. nov., an actinobacterium isolated from an Indonesian hot spring.</title>
        <authorList>
            <person name="Kusuma A.B."/>
            <person name="Putra K.E."/>
            <person name="Nafisah S."/>
            <person name="Loh J."/>
            <person name="Nouioui I."/>
            <person name="Goodfellow M."/>
        </authorList>
    </citation>
    <scope>NUCLEOTIDE SEQUENCE</scope>
    <source>
        <strain evidence="1">CSCA 57</strain>
    </source>
</reference>
<proteinExistence type="predicted"/>
<dbReference type="Gene3D" id="1.20.120.450">
    <property type="entry name" value="dinb family like domain"/>
    <property type="match status" value="1"/>
</dbReference>
<dbReference type="NCBIfam" id="NF047843">
    <property type="entry name" value="MST_Rv0443"/>
    <property type="match status" value="1"/>
</dbReference>
<dbReference type="InterPro" id="IPR007061">
    <property type="entry name" value="MST-like"/>
</dbReference>
<accession>A0A941EPQ3</accession>
<evidence type="ECO:0000313" key="2">
    <source>
        <dbReference type="Proteomes" id="UP000675781"/>
    </source>
</evidence>
<name>A0A941EPQ3_9ACTN</name>
<gene>
    <name evidence="1" type="ORF">KDL01_17275</name>
</gene>
<dbReference type="Proteomes" id="UP000675781">
    <property type="component" value="Unassembled WGS sequence"/>
</dbReference>
<protein>
    <submittedName>
        <fullName evidence="1">DUF664 domain-containing protein</fullName>
    </submittedName>
</protein>
<dbReference type="Pfam" id="PF04978">
    <property type="entry name" value="MST"/>
    <property type="match status" value="1"/>
</dbReference>
<dbReference type="InterPro" id="IPR034660">
    <property type="entry name" value="DinB/YfiT-like"/>
</dbReference>